<comment type="catalytic activity">
    <reaction evidence="7">
        <text>L-threonyl-[protein] + ATP = O-phospho-L-threonyl-[protein] + ADP + H(+)</text>
        <dbReference type="Rhea" id="RHEA:46608"/>
        <dbReference type="Rhea" id="RHEA-COMP:11060"/>
        <dbReference type="Rhea" id="RHEA-COMP:11605"/>
        <dbReference type="ChEBI" id="CHEBI:15378"/>
        <dbReference type="ChEBI" id="CHEBI:30013"/>
        <dbReference type="ChEBI" id="CHEBI:30616"/>
        <dbReference type="ChEBI" id="CHEBI:61977"/>
        <dbReference type="ChEBI" id="CHEBI:456216"/>
        <dbReference type="EC" id="2.7.11.1"/>
    </reaction>
</comment>
<dbReference type="SUPFAM" id="SSF56112">
    <property type="entry name" value="Protein kinase-like (PK-like)"/>
    <property type="match status" value="1"/>
</dbReference>
<feature type="domain" description="Protein kinase" evidence="9">
    <location>
        <begin position="71"/>
        <end position="337"/>
    </location>
</feature>
<evidence type="ECO:0000256" key="2">
    <source>
        <dbReference type="ARBA" id="ARBA00022527"/>
    </source>
</evidence>
<dbReference type="AlphaFoldDB" id="W6YLS1"/>
<sequence>MAFSTISARPFNLQFRKALVFVPSWRVSLPLCSFSSTTIQLSQQSAEPLYRYCKGGYHPVHLGDYLNNERYKILHKSGWGGYSTVWAARDTRNQTFVTIKICVSETTHHSRELAVLHIHGPNGTHNCLVTELLGPSVADYLNRCSGLTRLPGPLVKTIAKQTLTGLSFLHEHNIAHADLHTRNLAFTLPTSHEQDILQKLGEPETAPVQRTNRQPLESNFPTYLFIRAPNRPNPKPSFNTFLMTHPILISQMLEMTSDTLPYRWQGGWHAMHAPHLLVDNEEQSLQEWLEEVYFDEEKNQDLSKEDTKRVGRVIGSMLRLEPGDRASAESVLGDAWFQED</sequence>
<dbReference type="GO" id="GO:0050684">
    <property type="term" value="P:regulation of mRNA processing"/>
    <property type="evidence" value="ECO:0007669"/>
    <property type="project" value="TreeGrafter"/>
</dbReference>
<dbReference type="KEGG" id="bze:COCCADRAFT_32409"/>
<proteinExistence type="predicted"/>
<dbReference type="InterPro" id="IPR011009">
    <property type="entry name" value="Kinase-like_dom_sf"/>
</dbReference>
<evidence type="ECO:0000256" key="1">
    <source>
        <dbReference type="ARBA" id="ARBA00012513"/>
    </source>
</evidence>
<dbReference type="GO" id="GO:0005524">
    <property type="term" value="F:ATP binding"/>
    <property type="evidence" value="ECO:0007669"/>
    <property type="project" value="UniProtKB-KW"/>
</dbReference>
<dbReference type="Proteomes" id="UP000053841">
    <property type="component" value="Unassembled WGS sequence"/>
</dbReference>
<evidence type="ECO:0000256" key="6">
    <source>
        <dbReference type="ARBA" id="ARBA00022840"/>
    </source>
</evidence>
<evidence type="ECO:0000313" key="11">
    <source>
        <dbReference type="Proteomes" id="UP000053841"/>
    </source>
</evidence>
<keyword evidence="3" id="KW-0808">Transferase</keyword>
<dbReference type="EC" id="2.7.11.1" evidence="1"/>
<evidence type="ECO:0000256" key="7">
    <source>
        <dbReference type="ARBA" id="ARBA00047899"/>
    </source>
</evidence>
<gene>
    <name evidence="10" type="ORF">COCCADRAFT_32409</name>
</gene>
<dbReference type="STRING" id="930089.W6YLS1"/>
<dbReference type="OrthoDB" id="5979581at2759"/>
<dbReference type="Gene3D" id="3.30.200.20">
    <property type="entry name" value="Phosphorylase Kinase, domain 1"/>
    <property type="match status" value="1"/>
</dbReference>
<evidence type="ECO:0000256" key="8">
    <source>
        <dbReference type="ARBA" id="ARBA00048679"/>
    </source>
</evidence>
<dbReference type="GeneID" id="19147219"/>
<accession>W6YLS1</accession>
<dbReference type="RefSeq" id="XP_007707189.1">
    <property type="nucleotide sequence ID" value="XM_007708999.1"/>
</dbReference>
<keyword evidence="6" id="KW-0067">ATP-binding</keyword>
<dbReference type="GO" id="GO:0004674">
    <property type="term" value="F:protein serine/threonine kinase activity"/>
    <property type="evidence" value="ECO:0007669"/>
    <property type="project" value="UniProtKB-KW"/>
</dbReference>
<dbReference type="InterPro" id="IPR000719">
    <property type="entry name" value="Prot_kinase_dom"/>
</dbReference>
<dbReference type="GO" id="GO:0005634">
    <property type="term" value="C:nucleus"/>
    <property type="evidence" value="ECO:0007669"/>
    <property type="project" value="TreeGrafter"/>
</dbReference>
<evidence type="ECO:0000259" key="9">
    <source>
        <dbReference type="PROSITE" id="PS50011"/>
    </source>
</evidence>
<dbReference type="PROSITE" id="PS50011">
    <property type="entry name" value="PROTEIN_KINASE_DOM"/>
    <property type="match status" value="1"/>
</dbReference>
<keyword evidence="2" id="KW-0723">Serine/threonine-protein kinase</keyword>
<dbReference type="GO" id="GO:0000245">
    <property type="term" value="P:spliceosomal complex assembly"/>
    <property type="evidence" value="ECO:0007669"/>
    <property type="project" value="TreeGrafter"/>
</dbReference>
<keyword evidence="5" id="KW-0418">Kinase</keyword>
<name>W6YLS1_COCC2</name>
<dbReference type="PANTHER" id="PTHR47634">
    <property type="entry name" value="PROTEIN KINASE DOMAIN-CONTAINING PROTEIN-RELATED"/>
    <property type="match status" value="1"/>
</dbReference>
<dbReference type="SMART" id="SM00220">
    <property type="entry name" value="S_TKc"/>
    <property type="match status" value="1"/>
</dbReference>
<organism evidence="10 11">
    <name type="scientific">Cochliobolus carbonum (strain 26-R-13)</name>
    <name type="common">Maize leaf spot fungus</name>
    <name type="synonym">Bipolaris zeicola</name>
    <dbReference type="NCBI Taxonomy" id="930089"/>
    <lineage>
        <taxon>Eukaryota</taxon>
        <taxon>Fungi</taxon>
        <taxon>Dikarya</taxon>
        <taxon>Ascomycota</taxon>
        <taxon>Pezizomycotina</taxon>
        <taxon>Dothideomycetes</taxon>
        <taxon>Pleosporomycetidae</taxon>
        <taxon>Pleosporales</taxon>
        <taxon>Pleosporineae</taxon>
        <taxon>Pleosporaceae</taxon>
        <taxon>Bipolaris</taxon>
    </lineage>
</organism>
<dbReference type="InterPro" id="IPR051334">
    <property type="entry name" value="SRPK"/>
</dbReference>
<evidence type="ECO:0000313" key="10">
    <source>
        <dbReference type="EMBL" id="EUC38473.1"/>
    </source>
</evidence>
<evidence type="ECO:0000256" key="4">
    <source>
        <dbReference type="ARBA" id="ARBA00022741"/>
    </source>
</evidence>
<protein>
    <recommendedName>
        <fullName evidence="1">non-specific serine/threonine protein kinase</fullName>
        <ecNumber evidence="1">2.7.11.1</ecNumber>
    </recommendedName>
</protein>
<dbReference type="PANTHER" id="PTHR47634:SF9">
    <property type="entry name" value="PROTEIN KINASE DOMAIN-CONTAINING PROTEIN-RELATED"/>
    <property type="match status" value="1"/>
</dbReference>
<evidence type="ECO:0000256" key="5">
    <source>
        <dbReference type="ARBA" id="ARBA00022777"/>
    </source>
</evidence>
<dbReference type="HOGENOM" id="CLU_000288_81_2_1"/>
<evidence type="ECO:0000256" key="3">
    <source>
        <dbReference type="ARBA" id="ARBA00022679"/>
    </source>
</evidence>
<keyword evidence="4" id="KW-0547">Nucleotide-binding</keyword>
<dbReference type="GO" id="GO:0005737">
    <property type="term" value="C:cytoplasm"/>
    <property type="evidence" value="ECO:0007669"/>
    <property type="project" value="TreeGrafter"/>
</dbReference>
<keyword evidence="11" id="KW-1185">Reference proteome</keyword>
<dbReference type="Gene3D" id="1.10.510.10">
    <property type="entry name" value="Transferase(Phosphotransferase) domain 1"/>
    <property type="match status" value="1"/>
</dbReference>
<dbReference type="EMBL" id="KI964542">
    <property type="protein sequence ID" value="EUC38473.1"/>
    <property type="molecule type" value="Genomic_DNA"/>
</dbReference>
<reference evidence="10 11" key="1">
    <citation type="journal article" date="2013" name="PLoS Genet.">
        <title>Comparative genome structure, secondary metabolite, and effector coding capacity across Cochliobolus pathogens.</title>
        <authorList>
            <person name="Condon B.J."/>
            <person name="Leng Y."/>
            <person name="Wu D."/>
            <person name="Bushley K.E."/>
            <person name="Ohm R.A."/>
            <person name="Otillar R."/>
            <person name="Martin J."/>
            <person name="Schackwitz W."/>
            <person name="Grimwood J."/>
            <person name="MohdZainudin N."/>
            <person name="Xue C."/>
            <person name="Wang R."/>
            <person name="Manning V.A."/>
            <person name="Dhillon B."/>
            <person name="Tu Z.J."/>
            <person name="Steffenson B.J."/>
            <person name="Salamov A."/>
            <person name="Sun H."/>
            <person name="Lowry S."/>
            <person name="LaButti K."/>
            <person name="Han J."/>
            <person name="Copeland A."/>
            <person name="Lindquist E."/>
            <person name="Barry K."/>
            <person name="Schmutz J."/>
            <person name="Baker S.E."/>
            <person name="Ciuffetti L.M."/>
            <person name="Grigoriev I.V."/>
            <person name="Zhong S."/>
            <person name="Turgeon B.G."/>
        </authorList>
    </citation>
    <scope>NUCLEOTIDE SEQUENCE [LARGE SCALE GENOMIC DNA]</scope>
    <source>
        <strain evidence="10 11">26-R-13</strain>
    </source>
</reference>
<dbReference type="eggNOG" id="KOG1290">
    <property type="taxonomic scope" value="Eukaryota"/>
</dbReference>
<comment type="catalytic activity">
    <reaction evidence="8">
        <text>L-seryl-[protein] + ATP = O-phospho-L-seryl-[protein] + ADP + H(+)</text>
        <dbReference type="Rhea" id="RHEA:17989"/>
        <dbReference type="Rhea" id="RHEA-COMP:9863"/>
        <dbReference type="Rhea" id="RHEA-COMP:11604"/>
        <dbReference type="ChEBI" id="CHEBI:15378"/>
        <dbReference type="ChEBI" id="CHEBI:29999"/>
        <dbReference type="ChEBI" id="CHEBI:30616"/>
        <dbReference type="ChEBI" id="CHEBI:83421"/>
        <dbReference type="ChEBI" id="CHEBI:456216"/>
        <dbReference type="EC" id="2.7.11.1"/>
    </reaction>
</comment>